<dbReference type="Proteomes" id="UP001432322">
    <property type="component" value="Unassembled WGS sequence"/>
</dbReference>
<feature type="signal peptide" evidence="2">
    <location>
        <begin position="1"/>
        <end position="18"/>
    </location>
</feature>
<evidence type="ECO:0000256" key="1">
    <source>
        <dbReference type="SAM" id="MobiDB-lite"/>
    </source>
</evidence>
<proteinExistence type="predicted"/>
<comment type="caution">
    <text evidence="3">The sequence shown here is derived from an EMBL/GenBank/DDBJ whole genome shotgun (WGS) entry which is preliminary data.</text>
</comment>
<sequence length="144" mass="14737">MNSLSLAILASGALLCSSQLPLDIPIFGPLGGLKLTPGPDGRYGVGLHSGLNIGGNGFEKEINFVGGPGTFESGSSGGVLVNGRSYGPNSQLGVSKQQGVQFDGDVDVARTKYHNPSNMFTFGGPQAPPPPPPRHGGIFSFANQ</sequence>
<keyword evidence="2" id="KW-0732">Signal</keyword>
<protein>
    <submittedName>
        <fullName evidence="3">Uncharacterized protein</fullName>
    </submittedName>
</protein>
<evidence type="ECO:0000256" key="2">
    <source>
        <dbReference type="SAM" id="SignalP"/>
    </source>
</evidence>
<feature type="region of interest" description="Disordered" evidence="1">
    <location>
        <begin position="119"/>
        <end position="144"/>
    </location>
</feature>
<name>A0AAV5WSZ8_9BILA</name>
<dbReference type="EMBL" id="BTSY01000006">
    <property type="protein sequence ID" value="GMT34116.1"/>
    <property type="molecule type" value="Genomic_DNA"/>
</dbReference>
<evidence type="ECO:0000313" key="4">
    <source>
        <dbReference type="Proteomes" id="UP001432322"/>
    </source>
</evidence>
<feature type="chain" id="PRO_5043686223" evidence="2">
    <location>
        <begin position="19"/>
        <end position="144"/>
    </location>
</feature>
<organism evidence="3 4">
    <name type="scientific">Pristionchus fissidentatus</name>
    <dbReference type="NCBI Taxonomy" id="1538716"/>
    <lineage>
        <taxon>Eukaryota</taxon>
        <taxon>Metazoa</taxon>
        <taxon>Ecdysozoa</taxon>
        <taxon>Nematoda</taxon>
        <taxon>Chromadorea</taxon>
        <taxon>Rhabditida</taxon>
        <taxon>Rhabditina</taxon>
        <taxon>Diplogasteromorpha</taxon>
        <taxon>Diplogasteroidea</taxon>
        <taxon>Neodiplogasteridae</taxon>
        <taxon>Pristionchus</taxon>
    </lineage>
</organism>
<reference evidence="3" key="1">
    <citation type="submission" date="2023-10" db="EMBL/GenBank/DDBJ databases">
        <title>Genome assembly of Pristionchus species.</title>
        <authorList>
            <person name="Yoshida K."/>
            <person name="Sommer R.J."/>
        </authorList>
    </citation>
    <scope>NUCLEOTIDE SEQUENCE</scope>
    <source>
        <strain evidence="3">RS5133</strain>
    </source>
</reference>
<keyword evidence="4" id="KW-1185">Reference proteome</keyword>
<accession>A0AAV5WSZ8</accession>
<dbReference type="AlphaFoldDB" id="A0AAV5WSZ8"/>
<gene>
    <name evidence="3" type="ORF">PFISCL1PPCAC_25413</name>
</gene>
<evidence type="ECO:0000313" key="3">
    <source>
        <dbReference type="EMBL" id="GMT34116.1"/>
    </source>
</evidence>